<name>Q8KCT6_CHLTE</name>
<dbReference type="HOGENOM" id="CLU_006229_0_7_10"/>
<dbReference type="OrthoDB" id="9810148at2"/>
<dbReference type="Gene3D" id="1.20.272.10">
    <property type="match status" value="1"/>
</dbReference>
<dbReference type="SMART" id="SM00382">
    <property type="entry name" value="AAA"/>
    <property type="match status" value="1"/>
</dbReference>
<dbReference type="Pfam" id="PF13177">
    <property type="entry name" value="DNA_pol3_delta2"/>
    <property type="match status" value="1"/>
</dbReference>
<dbReference type="NCBIfam" id="NF004046">
    <property type="entry name" value="PRK05563.1"/>
    <property type="match status" value="1"/>
</dbReference>
<feature type="compositionally biased region" description="Pro residues" evidence="12">
    <location>
        <begin position="429"/>
        <end position="440"/>
    </location>
</feature>
<dbReference type="RefSeq" id="WP_010932993.1">
    <property type="nucleotide sequence ID" value="NC_002932.3"/>
</dbReference>
<dbReference type="Gene3D" id="3.40.50.300">
    <property type="entry name" value="P-loop containing nucleotide triphosphate hydrolases"/>
    <property type="match status" value="1"/>
</dbReference>
<dbReference type="STRING" id="194439.CT1324"/>
<dbReference type="InterPro" id="IPR008921">
    <property type="entry name" value="DNA_pol3_clamp-load_cplx_C"/>
</dbReference>
<evidence type="ECO:0000256" key="12">
    <source>
        <dbReference type="SAM" id="MobiDB-lite"/>
    </source>
</evidence>
<keyword evidence="9 11" id="KW-0239">DNA-directed DNA polymerase</keyword>
<sequence>MSYQVIARKYRPSRFADITAQEHITGTIQNSLRMGRVGHGYIFSGLRGVGKTTAARVFAKAVNCQRMIDDPQYLKEVTEPCGVCESCRDFDAGASLNISEFDAASNNSVDDIRLLRENVRYGPQKGRYRVYIIDEVHMLSTAAFNAFLKTLEEPPPHAIFIFATTELHKIPATIASRCQRFNFKRIPLDRIQGQLRQICDAEGITADADALQLIARKAQGSMRDAQSILDQVIAFAIDSEGERAIRYDKVSELLSYIDDEHFFMVTDAIANADAAAMLEVAGMVNRNGYDEQDFLEKLIEHFRNFLIIHNLRSSKLIERPEPVKERYQRDALRLTPAAIMAMTDFLMQTQRELKFYAEHQFRFELALLKLIELGRGVWPSPTASADEKKKLEPVAPPSAPASAAPFKPERSTRRSKTASSPESGTAPSGLPPVPEPPPLPTKGSASSRPAESKLAASIDLGSWKQAFSKFGSNADQHLPARNRLRVEENVAGTDSGAPVAVLEQLRMEWGRFLEHLSAKGLQVLVSHLHSSELMSCSPSGVVELGCCRKFSFEELQHDSALLETEMADFYRLPLKLAIRYDAERDACTREKSIFTMFKELSETNEVVRYLISEFGGELVY</sequence>
<evidence type="ECO:0000256" key="10">
    <source>
        <dbReference type="ARBA" id="ARBA00049244"/>
    </source>
</evidence>
<evidence type="ECO:0000256" key="4">
    <source>
        <dbReference type="ARBA" id="ARBA00022705"/>
    </source>
</evidence>
<feature type="region of interest" description="Disordered" evidence="12">
    <location>
        <begin position="381"/>
        <end position="451"/>
    </location>
</feature>
<accession>Q8KCT6</accession>
<keyword evidence="6 11" id="KW-0547">Nucleotide-binding</keyword>
<keyword evidence="15" id="KW-1185">Reference proteome</keyword>
<dbReference type="NCBIfam" id="TIGR02397">
    <property type="entry name" value="dnaX_nterm"/>
    <property type="match status" value="1"/>
</dbReference>
<dbReference type="InterPro" id="IPR012763">
    <property type="entry name" value="DNA_pol_III_sug/sutau_N"/>
</dbReference>
<dbReference type="Pfam" id="PF22608">
    <property type="entry name" value="DNAX_ATPase_lid"/>
    <property type="match status" value="1"/>
</dbReference>
<feature type="domain" description="AAA+ ATPase" evidence="13">
    <location>
        <begin position="37"/>
        <end position="187"/>
    </location>
</feature>
<dbReference type="InterPro" id="IPR022754">
    <property type="entry name" value="DNA_pol_III_gamma-3"/>
</dbReference>
<dbReference type="InterPro" id="IPR027417">
    <property type="entry name" value="P-loop_NTPase"/>
</dbReference>
<comment type="subunit">
    <text evidence="11">DNA polymerase III contains a core (composed of alpha, epsilon and theta chains) that associates with a tau subunit. This core dimerizes to form the POLIII' complex. PolIII' associates with the gamma complex (composed of gamma, delta, delta', psi and chi chains) and with the beta chain to form the complete DNA polymerase III complex.</text>
</comment>
<evidence type="ECO:0000256" key="11">
    <source>
        <dbReference type="RuleBase" id="RU364063"/>
    </source>
</evidence>
<keyword evidence="4 11" id="KW-0235">DNA replication</keyword>
<evidence type="ECO:0000256" key="1">
    <source>
        <dbReference type="ARBA" id="ARBA00006360"/>
    </source>
</evidence>
<keyword evidence="8 11" id="KW-0067">ATP-binding</keyword>
<dbReference type="GO" id="GO:0005524">
    <property type="term" value="F:ATP binding"/>
    <property type="evidence" value="ECO:0007669"/>
    <property type="project" value="UniProtKB-KW"/>
</dbReference>
<comment type="catalytic activity">
    <reaction evidence="10 11">
        <text>DNA(n) + a 2'-deoxyribonucleoside 5'-triphosphate = DNA(n+1) + diphosphate</text>
        <dbReference type="Rhea" id="RHEA:22508"/>
        <dbReference type="Rhea" id="RHEA-COMP:17339"/>
        <dbReference type="Rhea" id="RHEA-COMP:17340"/>
        <dbReference type="ChEBI" id="CHEBI:33019"/>
        <dbReference type="ChEBI" id="CHEBI:61560"/>
        <dbReference type="ChEBI" id="CHEBI:173112"/>
        <dbReference type="EC" id="2.7.7.7"/>
    </reaction>
</comment>
<proteinExistence type="inferred from homology"/>
<dbReference type="SUPFAM" id="SSF48019">
    <property type="entry name" value="post-AAA+ oligomerization domain-like"/>
    <property type="match status" value="1"/>
</dbReference>
<keyword evidence="7" id="KW-0862">Zinc</keyword>
<protein>
    <recommendedName>
        <fullName evidence="11">DNA polymerase III subunit gamma/tau</fullName>
        <ecNumber evidence="11">2.7.7.7</ecNumber>
    </recommendedName>
</protein>
<dbReference type="SUPFAM" id="SSF52540">
    <property type="entry name" value="P-loop containing nucleoside triphosphate hydrolases"/>
    <property type="match status" value="1"/>
</dbReference>
<comment type="similarity">
    <text evidence="1 11">Belongs to the DnaX/STICHEL family.</text>
</comment>
<dbReference type="CDD" id="cd00009">
    <property type="entry name" value="AAA"/>
    <property type="match status" value="1"/>
</dbReference>
<dbReference type="GO" id="GO:0009360">
    <property type="term" value="C:DNA polymerase III complex"/>
    <property type="evidence" value="ECO:0007669"/>
    <property type="project" value="InterPro"/>
</dbReference>
<dbReference type="InterPro" id="IPR045085">
    <property type="entry name" value="HLD_clamp_pol_III_gamma_tau"/>
</dbReference>
<dbReference type="Gene3D" id="1.10.8.60">
    <property type="match status" value="1"/>
</dbReference>
<evidence type="ECO:0000256" key="9">
    <source>
        <dbReference type="ARBA" id="ARBA00022932"/>
    </source>
</evidence>
<dbReference type="NCBIfam" id="NF011515">
    <property type="entry name" value="PRK14954.1"/>
    <property type="match status" value="1"/>
</dbReference>
<dbReference type="EMBL" id="AE006470">
    <property type="protein sequence ID" value="AAM72554.1"/>
    <property type="molecule type" value="Genomic_DNA"/>
</dbReference>
<keyword evidence="3 11" id="KW-0548">Nucleotidyltransferase</keyword>
<evidence type="ECO:0000313" key="14">
    <source>
        <dbReference type="EMBL" id="AAM72554.1"/>
    </source>
</evidence>
<dbReference type="InterPro" id="IPR003593">
    <property type="entry name" value="AAA+_ATPase"/>
</dbReference>
<dbReference type="Pfam" id="PF12169">
    <property type="entry name" value="DNA_pol3_gamma3"/>
    <property type="match status" value="1"/>
</dbReference>
<dbReference type="CDD" id="cd18137">
    <property type="entry name" value="HLD_clamp_pol_III_gamma_tau"/>
    <property type="match status" value="1"/>
</dbReference>
<dbReference type="GO" id="GO:0003677">
    <property type="term" value="F:DNA binding"/>
    <property type="evidence" value="ECO:0007669"/>
    <property type="project" value="InterPro"/>
</dbReference>
<evidence type="ECO:0000256" key="3">
    <source>
        <dbReference type="ARBA" id="ARBA00022695"/>
    </source>
</evidence>
<organism evidence="14 15">
    <name type="scientific">Chlorobaculum tepidum (strain ATCC 49652 / DSM 12025 / NBRC 103806 / TLS)</name>
    <name type="common">Chlorobium tepidum</name>
    <dbReference type="NCBI Taxonomy" id="194439"/>
    <lineage>
        <taxon>Bacteria</taxon>
        <taxon>Pseudomonadati</taxon>
        <taxon>Chlorobiota</taxon>
        <taxon>Chlorobiia</taxon>
        <taxon>Chlorobiales</taxon>
        <taxon>Chlorobiaceae</taxon>
        <taxon>Chlorobaculum</taxon>
    </lineage>
</organism>
<dbReference type="Proteomes" id="UP000001007">
    <property type="component" value="Chromosome"/>
</dbReference>
<evidence type="ECO:0000256" key="6">
    <source>
        <dbReference type="ARBA" id="ARBA00022741"/>
    </source>
</evidence>
<dbReference type="eggNOG" id="COG2812">
    <property type="taxonomic scope" value="Bacteria"/>
</dbReference>
<dbReference type="FunFam" id="1.10.8.60:FF:000013">
    <property type="entry name" value="DNA polymerase III subunit gamma/tau"/>
    <property type="match status" value="1"/>
</dbReference>
<dbReference type="KEGG" id="cte:CT1324"/>
<feature type="compositionally biased region" description="Polar residues" evidence="12">
    <location>
        <begin position="417"/>
        <end position="426"/>
    </location>
</feature>
<gene>
    <name evidence="14" type="primary">dnaZX</name>
    <name evidence="11" type="synonym">dnaX</name>
    <name evidence="14" type="ordered locus">CT1324</name>
</gene>
<keyword evidence="5" id="KW-0479">Metal-binding</keyword>
<dbReference type="PATRIC" id="fig|194439.7.peg.1205"/>
<dbReference type="NCBIfam" id="NF011516">
    <property type="entry name" value="PRK14955.1"/>
    <property type="match status" value="1"/>
</dbReference>
<dbReference type="EC" id="2.7.7.7" evidence="11"/>
<evidence type="ECO:0000256" key="7">
    <source>
        <dbReference type="ARBA" id="ARBA00022833"/>
    </source>
</evidence>
<dbReference type="AlphaFoldDB" id="Q8KCT6"/>
<dbReference type="GO" id="GO:0006261">
    <property type="term" value="P:DNA-templated DNA replication"/>
    <property type="evidence" value="ECO:0007669"/>
    <property type="project" value="TreeGrafter"/>
</dbReference>
<dbReference type="GO" id="GO:0003887">
    <property type="term" value="F:DNA-directed DNA polymerase activity"/>
    <property type="evidence" value="ECO:0007669"/>
    <property type="project" value="UniProtKB-KW"/>
</dbReference>
<evidence type="ECO:0000256" key="8">
    <source>
        <dbReference type="ARBA" id="ARBA00022840"/>
    </source>
</evidence>
<dbReference type="PANTHER" id="PTHR11669:SF0">
    <property type="entry name" value="PROTEIN STICHEL-LIKE 2"/>
    <property type="match status" value="1"/>
</dbReference>
<dbReference type="FunFam" id="3.40.50.300:FF:000014">
    <property type="entry name" value="DNA polymerase III subunit gamma/tau"/>
    <property type="match status" value="1"/>
</dbReference>
<dbReference type="GO" id="GO:0046872">
    <property type="term" value="F:metal ion binding"/>
    <property type="evidence" value="ECO:0007669"/>
    <property type="project" value="UniProtKB-KW"/>
</dbReference>
<dbReference type="EnsemblBacteria" id="AAM72554">
    <property type="protein sequence ID" value="AAM72554"/>
    <property type="gene ID" value="CT1324"/>
</dbReference>
<comment type="function">
    <text evidence="11">DNA polymerase III is a complex, multichain enzyme responsible for most of the replicative synthesis in bacteria. This DNA polymerase also exhibits 3' to 5' exonuclease activity.</text>
</comment>
<dbReference type="PANTHER" id="PTHR11669">
    <property type="entry name" value="REPLICATION FACTOR C / DNA POLYMERASE III GAMMA-TAU SUBUNIT"/>
    <property type="match status" value="1"/>
</dbReference>
<keyword evidence="2 11" id="KW-0808">Transferase</keyword>
<evidence type="ECO:0000313" key="15">
    <source>
        <dbReference type="Proteomes" id="UP000001007"/>
    </source>
</evidence>
<dbReference type="InterPro" id="IPR050238">
    <property type="entry name" value="DNA_Rep/Repair_Clamp_Loader"/>
</dbReference>
<evidence type="ECO:0000256" key="2">
    <source>
        <dbReference type="ARBA" id="ARBA00022679"/>
    </source>
</evidence>
<reference evidence="14 15" key="1">
    <citation type="journal article" date="2002" name="Proc. Natl. Acad. Sci. U.S.A.">
        <title>The complete genome sequence of Chlorobium tepidum TLS, a photosynthetic, anaerobic, green-sulfur bacterium.</title>
        <authorList>
            <person name="Eisen J.A."/>
            <person name="Nelson K.E."/>
            <person name="Paulsen I.T."/>
            <person name="Heidelberg J.F."/>
            <person name="Wu M."/>
            <person name="Dodson R.J."/>
            <person name="Deboy R."/>
            <person name="Gwinn M.L."/>
            <person name="Nelson W.C."/>
            <person name="Haft D.H."/>
            <person name="Hickey E.K."/>
            <person name="Peterson J.D."/>
            <person name="Durkin A.S."/>
            <person name="Kolonay J.L."/>
            <person name="Yang F."/>
            <person name="Holt I."/>
            <person name="Umayam L.A."/>
            <person name="Mason T."/>
            <person name="Brenner M."/>
            <person name="Shea T.P."/>
            <person name="Parksey D."/>
            <person name="Nierman W.C."/>
            <person name="Feldblyum T.V."/>
            <person name="Hansen C.L."/>
            <person name="Craven M.B."/>
            <person name="Radune D."/>
            <person name="Vamathevan J."/>
            <person name="Khouri H."/>
            <person name="White O."/>
            <person name="Gruber T.M."/>
            <person name="Ketchum K.A."/>
            <person name="Venter J.C."/>
            <person name="Tettelin H."/>
            <person name="Bryant D.A."/>
            <person name="Fraser C.M."/>
        </authorList>
    </citation>
    <scope>NUCLEOTIDE SEQUENCE [LARGE SCALE GENOMIC DNA]</scope>
    <source>
        <strain evidence="15">ATCC 49652 / DSM 12025 / NBRC 103806 / TLS</strain>
    </source>
</reference>
<evidence type="ECO:0000256" key="5">
    <source>
        <dbReference type="ARBA" id="ARBA00022723"/>
    </source>
</evidence>
<evidence type="ECO:0000259" key="13">
    <source>
        <dbReference type="SMART" id="SM00382"/>
    </source>
</evidence>